<dbReference type="Proteomes" id="UP000061348">
    <property type="component" value="Unassembled WGS sequence"/>
</dbReference>
<gene>
    <name evidence="1" type="ORF">PFLmoz3_00076</name>
</gene>
<evidence type="ECO:0000313" key="1">
    <source>
        <dbReference type="EMBL" id="KWV90078.1"/>
    </source>
</evidence>
<name>A0A109LM25_PSEFL</name>
<proteinExistence type="predicted"/>
<protein>
    <submittedName>
        <fullName evidence="1">Uncharacterized protein</fullName>
    </submittedName>
</protein>
<organism evidence="1 2">
    <name type="scientific">Pseudomonas fluorescens</name>
    <dbReference type="NCBI Taxonomy" id="294"/>
    <lineage>
        <taxon>Bacteria</taxon>
        <taxon>Pseudomonadati</taxon>
        <taxon>Pseudomonadota</taxon>
        <taxon>Gammaproteobacteria</taxon>
        <taxon>Pseudomonadales</taxon>
        <taxon>Pseudomonadaceae</taxon>
        <taxon>Pseudomonas</taxon>
    </lineage>
</organism>
<comment type="caution">
    <text evidence="1">The sequence shown here is derived from an EMBL/GenBank/DDBJ whole genome shotgun (WGS) entry which is preliminary data.</text>
</comment>
<reference evidence="1 2" key="1">
    <citation type="submission" date="2015-05" db="EMBL/GenBank/DDBJ databases">
        <title>A genomic and transcriptomic approach to investigate the blue pigment phenotype in Pseudomonas fluorescens.</title>
        <authorList>
            <person name="Andreani N.A."/>
            <person name="Cardazzo B."/>
        </authorList>
    </citation>
    <scope>NUCLEOTIDE SEQUENCE [LARGE SCALE GENOMIC DNA]</scope>
    <source>
        <strain evidence="1 2">Ps_22</strain>
    </source>
</reference>
<accession>A0A109LM25</accession>
<evidence type="ECO:0000313" key="2">
    <source>
        <dbReference type="Proteomes" id="UP000061348"/>
    </source>
</evidence>
<sequence length="110" mass="12257">MLIEIHRVQAKSGEQAFVLLHQVPKPLPIFLVHPQHHQAPHAEFTAVGEDVRAILVEVLEVQVRVGVDQLHAQASWIRCLKVRPIACTPGWYCSSSTAARARRRAVSAIN</sequence>
<dbReference type="AlphaFoldDB" id="A0A109LM25"/>
<dbReference type="EMBL" id="LCYA01000002">
    <property type="protein sequence ID" value="KWV90078.1"/>
    <property type="molecule type" value="Genomic_DNA"/>
</dbReference>